<dbReference type="KEGG" id="htq:FRZ44_38810"/>
<dbReference type="PROSITE" id="PS00623">
    <property type="entry name" value="GMC_OXRED_1"/>
    <property type="match status" value="1"/>
</dbReference>
<dbReference type="SUPFAM" id="SSF51905">
    <property type="entry name" value="FAD/NAD(P)-binding domain"/>
    <property type="match status" value="1"/>
</dbReference>
<dbReference type="GO" id="GO:0050660">
    <property type="term" value="F:flavin adenine dinucleotide binding"/>
    <property type="evidence" value="ECO:0007669"/>
    <property type="project" value="InterPro"/>
</dbReference>
<proteinExistence type="inferred from homology"/>
<dbReference type="Proteomes" id="UP000326202">
    <property type="component" value="Chromosome"/>
</dbReference>
<keyword evidence="3 6" id="KW-0285">Flavoprotein</keyword>
<dbReference type="PANTHER" id="PTHR11552">
    <property type="entry name" value="GLUCOSE-METHANOL-CHOLINE GMC OXIDOREDUCTASE"/>
    <property type="match status" value="1"/>
</dbReference>
<dbReference type="NCBIfam" id="NF002550">
    <property type="entry name" value="PRK02106.1"/>
    <property type="match status" value="1"/>
</dbReference>
<evidence type="ECO:0000313" key="10">
    <source>
        <dbReference type="Proteomes" id="UP000326202"/>
    </source>
</evidence>
<protein>
    <submittedName>
        <fullName evidence="9">Oxygen-dependent choline dehydrogenase</fullName>
    </submittedName>
</protein>
<keyword evidence="10" id="KW-1185">Reference proteome</keyword>
<keyword evidence="4 5" id="KW-0274">FAD</keyword>
<dbReference type="Gene3D" id="3.50.50.60">
    <property type="entry name" value="FAD/NAD(P)-binding domain"/>
    <property type="match status" value="1"/>
</dbReference>
<evidence type="ECO:0000256" key="5">
    <source>
        <dbReference type="PIRSR" id="PIRSR000137-2"/>
    </source>
</evidence>
<dbReference type="Pfam" id="PF00732">
    <property type="entry name" value="GMC_oxred_N"/>
    <property type="match status" value="1"/>
</dbReference>
<dbReference type="GO" id="GO:0019285">
    <property type="term" value="P:glycine betaine biosynthetic process from choline"/>
    <property type="evidence" value="ECO:0007669"/>
    <property type="project" value="TreeGrafter"/>
</dbReference>
<name>A0A5J6MM78_9PROT</name>
<dbReference type="InterPro" id="IPR000172">
    <property type="entry name" value="GMC_OxRdtase_N"/>
</dbReference>
<dbReference type="RefSeq" id="WP_151178719.1">
    <property type="nucleotide sequence ID" value="NZ_CP042906.1"/>
</dbReference>
<organism evidence="9 10">
    <name type="scientific">Hypericibacter terrae</name>
    <dbReference type="NCBI Taxonomy" id="2602015"/>
    <lineage>
        <taxon>Bacteria</taxon>
        <taxon>Pseudomonadati</taxon>
        <taxon>Pseudomonadota</taxon>
        <taxon>Alphaproteobacteria</taxon>
        <taxon>Rhodospirillales</taxon>
        <taxon>Dongiaceae</taxon>
        <taxon>Hypericibacter</taxon>
    </lineage>
</organism>
<dbReference type="GO" id="GO:0008812">
    <property type="term" value="F:choline dehydrogenase activity"/>
    <property type="evidence" value="ECO:0007669"/>
    <property type="project" value="TreeGrafter"/>
</dbReference>
<evidence type="ECO:0000256" key="6">
    <source>
        <dbReference type="RuleBase" id="RU003968"/>
    </source>
</evidence>
<dbReference type="OrthoDB" id="9785276at2"/>
<dbReference type="InterPro" id="IPR036188">
    <property type="entry name" value="FAD/NAD-bd_sf"/>
</dbReference>
<evidence type="ECO:0000256" key="4">
    <source>
        <dbReference type="ARBA" id="ARBA00022827"/>
    </source>
</evidence>
<dbReference type="InterPro" id="IPR012132">
    <property type="entry name" value="GMC_OxRdtase"/>
</dbReference>
<dbReference type="GO" id="GO:0016020">
    <property type="term" value="C:membrane"/>
    <property type="evidence" value="ECO:0007669"/>
    <property type="project" value="TreeGrafter"/>
</dbReference>
<feature type="binding site" evidence="5">
    <location>
        <position position="84"/>
    </location>
    <ligand>
        <name>FAD</name>
        <dbReference type="ChEBI" id="CHEBI:57692"/>
    </ligand>
</feature>
<evidence type="ECO:0000259" key="7">
    <source>
        <dbReference type="PROSITE" id="PS00623"/>
    </source>
</evidence>
<dbReference type="PIRSF" id="PIRSF000137">
    <property type="entry name" value="Alcohol_oxidase"/>
    <property type="match status" value="1"/>
</dbReference>
<evidence type="ECO:0000256" key="1">
    <source>
        <dbReference type="ARBA" id="ARBA00001974"/>
    </source>
</evidence>
<dbReference type="EMBL" id="CP042906">
    <property type="protein sequence ID" value="QEX18574.1"/>
    <property type="molecule type" value="Genomic_DNA"/>
</dbReference>
<dbReference type="AlphaFoldDB" id="A0A5J6MM78"/>
<accession>A0A5J6MM78</accession>
<gene>
    <name evidence="9" type="primary">betA</name>
    <name evidence="9" type="ORF">FRZ44_38810</name>
</gene>
<feature type="domain" description="Glucose-methanol-choline oxidoreductase N-terminal" evidence="7">
    <location>
        <begin position="82"/>
        <end position="105"/>
    </location>
</feature>
<evidence type="ECO:0000259" key="8">
    <source>
        <dbReference type="PROSITE" id="PS00624"/>
    </source>
</evidence>
<dbReference type="Pfam" id="PF05199">
    <property type="entry name" value="GMC_oxred_C"/>
    <property type="match status" value="1"/>
</dbReference>
<evidence type="ECO:0000313" key="9">
    <source>
        <dbReference type="EMBL" id="QEX18574.1"/>
    </source>
</evidence>
<comment type="similarity">
    <text evidence="2 6">Belongs to the GMC oxidoreductase family.</text>
</comment>
<dbReference type="Gene3D" id="3.30.560.10">
    <property type="entry name" value="Glucose Oxidase, domain 3"/>
    <property type="match status" value="1"/>
</dbReference>
<dbReference type="SUPFAM" id="SSF54373">
    <property type="entry name" value="FAD-linked reductases, C-terminal domain"/>
    <property type="match status" value="1"/>
</dbReference>
<comment type="cofactor">
    <cofactor evidence="1 5">
        <name>FAD</name>
        <dbReference type="ChEBI" id="CHEBI:57692"/>
    </cofactor>
</comment>
<dbReference type="InterPro" id="IPR007867">
    <property type="entry name" value="GMC_OxRtase_C"/>
</dbReference>
<feature type="domain" description="Glucose-methanol-choline oxidoreductase N-terminal" evidence="8">
    <location>
        <begin position="254"/>
        <end position="268"/>
    </location>
</feature>
<dbReference type="PANTHER" id="PTHR11552:SF147">
    <property type="entry name" value="CHOLINE DEHYDROGENASE, MITOCHONDRIAL"/>
    <property type="match status" value="1"/>
</dbReference>
<reference evidence="9 10" key="1">
    <citation type="submission" date="2019-08" db="EMBL/GenBank/DDBJ databases">
        <title>Hyperibacter terrae gen. nov., sp. nov. and Hyperibacter viscosus sp. nov., two new members in the family Rhodospirillaceae isolated from the rhizosphere of Hypericum perforatum.</title>
        <authorList>
            <person name="Noviana Z."/>
        </authorList>
    </citation>
    <scope>NUCLEOTIDE SEQUENCE [LARGE SCALE GENOMIC DNA]</scope>
    <source>
        <strain evidence="9 10">R5913</strain>
    </source>
</reference>
<sequence length="540" mass="58907">MATSYDYVIVGAGSAGCVLANRLSSDPGVRVLLIEAGGRDNHLIVQMPAAAPIAARDPRLDWAYVTEPEVFCENRHIIEHRGKVLGGSSSINGMVANRGNPRDYDAWAAEGLPTWSFAHCLPYFKKMETFVGGANEWRGGDGPQSIERCPATHPLYRAFLEAGVEAGYERTEDQNGARHEGFHIAQSFTRKGRRCSSAAAYLHPVSHRANLTVLSRTLTRRIVFDGRRAVGVEAQTGGTISTYEASREVILSAGAINSPQLLLLSGVGSAAQLRSHDIAVVADLPAVGRHLEDHQIVPIQYSTPEGLSLSHRLKGLRRYGIGLRWLLFKSGLGASTMCEAGCFFRSSDRADYADIQHEFYPLTAEMGDPEANFDDGFMFSMGLMRPESRGHVTLKSADPSEHPAIVFNYFAAERDRRIMIDGMRRTREMAAQRAFDGLRRAEIAPGPDIQSDDEIMAWLRSAASTEYHPCSSCRMGVGEDSVTDGEGRVHETEGLRVVDASIMPHNVTANLNAPVVMLAEKLADAIRGKTPLPPSGLVPH</sequence>
<evidence type="ECO:0000256" key="3">
    <source>
        <dbReference type="ARBA" id="ARBA00022630"/>
    </source>
</evidence>
<dbReference type="PROSITE" id="PS00624">
    <property type="entry name" value="GMC_OXRED_2"/>
    <property type="match status" value="1"/>
</dbReference>
<feature type="binding site" evidence="5">
    <location>
        <begin position="92"/>
        <end position="95"/>
    </location>
    <ligand>
        <name>FAD</name>
        <dbReference type="ChEBI" id="CHEBI:57692"/>
    </ligand>
</feature>
<evidence type="ECO:0000256" key="2">
    <source>
        <dbReference type="ARBA" id="ARBA00010790"/>
    </source>
</evidence>